<dbReference type="InterPro" id="IPR008271">
    <property type="entry name" value="Ser/Thr_kinase_AS"/>
</dbReference>
<name>A0A915PNG8_9BILA</name>
<keyword evidence="2 4" id="KW-0547">Nucleotide-binding</keyword>
<feature type="binding site" evidence="4">
    <location>
        <position position="143"/>
    </location>
    <ligand>
        <name>ATP</name>
        <dbReference type="ChEBI" id="CHEBI:30616"/>
    </ligand>
</feature>
<dbReference type="GO" id="GO:0004674">
    <property type="term" value="F:protein serine/threonine kinase activity"/>
    <property type="evidence" value="ECO:0007669"/>
    <property type="project" value="UniProtKB-KW"/>
</dbReference>
<organism evidence="7 8">
    <name type="scientific">Setaria digitata</name>
    <dbReference type="NCBI Taxonomy" id="48799"/>
    <lineage>
        <taxon>Eukaryota</taxon>
        <taxon>Metazoa</taxon>
        <taxon>Ecdysozoa</taxon>
        <taxon>Nematoda</taxon>
        <taxon>Chromadorea</taxon>
        <taxon>Rhabditida</taxon>
        <taxon>Spirurina</taxon>
        <taxon>Spiruromorpha</taxon>
        <taxon>Filarioidea</taxon>
        <taxon>Setariidae</taxon>
        <taxon>Setaria</taxon>
    </lineage>
</organism>
<evidence type="ECO:0000256" key="5">
    <source>
        <dbReference type="RuleBase" id="RU000304"/>
    </source>
</evidence>
<keyword evidence="5" id="KW-0723">Serine/threonine-protein kinase</keyword>
<proteinExistence type="inferred from homology"/>
<evidence type="ECO:0000256" key="3">
    <source>
        <dbReference type="ARBA" id="ARBA00022840"/>
    </source>
</evidence>
<dbReference type="PROSITE" id="PS50011">
    <property type="entry name" value="PROTEIN_KINASE_DOM"/>
    <property type="match status" value="1"/>
</dbReference>
<dbReference type="Pfam" id="PF00069">
    <property type="entry name" value="Pkinase"/>
    <property type="match status" value="1"/>
</dbReference>
<evidence type="ECO:0000256" key="2">
    <source>
        <dbReference type="ARBA" id="ARBA00022741"/>
    </source>
</evidence>
<dbReference type="SUPFAM" id="SSF56112">
    <property type="entry name" value="Protein kinase-like (PK-like)"/>
    <property type="match status" value="1"/>
</dbReference>
<dbReference type="InterPro" id="IPR017441">
    <property type="entry name" value="Protein_kinase_ATP_BS"/>
</dbReference>
<dbReference type="EC" id="2.7.11.1" evidence="1"/>
<dbReference type="SMART" id="SM00220">
    <property type="entry name" value="S_TKc"/>
    <property type="match status" value="1"/>
</dbReference>
<evidence type="ECO:0000313" key="7">
    <source>
        <dbReference type="Proteomes" id="UP000887581"/>
    </source>
</evidence>
<evidence type="ECO:0000313" key="8">
    <source>
        <dbReference type="WBParaSite" id="sdigi.contig2.g307.t1"/>
    </source>
</evidence>
<dbReference type="PANTHER" id="PTHR11909">
    <property type="entry name" value="CASEIN KINASE-RELATED"/>
    <property type="match status" value="1"/>
</dbReference>
<dbReference type="InterPro" id="IPR000719">
    <property type="entry name" value="Prot_kinase_dom"/>
</dbReference>
<comment type="similarity">
    <text evidence="5">Belongs to the protein kinase superfamily.</text>
</comment>
<accession>A0A915PNG8</accession>
<keyword evidence="3 4" id="KW-0067">ATP-binding</keyword>
<dbReference type="PROSITE" id="PS00108">
    <property type="entry name" value="PROTEIN_KINASE_ST"/>
    <property type="match status" value="1"/>
</dbReference>
<evidence type="ECO:0000256" key="4">
    <source>
        <dbReference type="PROSITE-ProRule" id="PRU10141"/>
    </source>
</evidence>
<dbReference type="Gene3D" id="3.30.200.20">
    <property type="entry name" value="Phosphorylase Kinase, domain 1"/>
    <property type="match status" value="1"/>
</dbReference>
<dbReference type="InterPro" id="IPR050235">
    <property type="entry name" value="CK1_Ser-Thr_kinase"/>
</dbReference>
<keyword evidence="5" id="KW-0808">Transferase</keyword>
<dbReference type="Gene3D" id="1.10.510.10">
    <property type="entry name" value="Transferase(Phosphotransferase) domain 1"/>
    <property type="match status" value="1"/>
</dbReference>
<evidence type="ECO:0000259" key="6">
    <source>
        <dbReference type="PROSITE" id="PS50011"/>
    </source>
</evidence>
<keyword evidence="7" id="KW-1185">Reference proteome</keyword>
<protein>
    <recommendedName>
        <fullName evidence="1">non-specific serine/threonine protein kinase</fullName>
        <ecNumber evidence="1">2.7.11.1</ecNumber>
    </recommendedName>
</protein>
<dbReference type="AlphaFoldDB" id="A0A915PNG8"/>
<sequence>MTGEEVVRNSKSEGCWEQGQVTLKPNRTCFEGSRPELTIRLHNSVSGISVRRCAMHRETFRSGYLKQEGTKRGEYLGDISKNRRRAVCFSAMAMATEDRDKETESGDLIVCHRYRLVRRIGSGTFGTVFLGIDLLDDREVAMKLETRAKSSGRLWHEFHIYKNLTKEVGFPEVFWFGSQGDFNIMVMELLGPSLEDLFNFCSRLFSLKTVLLLADQLLSRLQALHLMGIIHRDVKPDNFVMGLGSKQKIAHVWPQI</sequence>
<dbReference type="PROSITE" id="PS00107">
    <property type="entry name" value="PROTEIN_KINASE_ATP"/>
    <property type="match status" value="1"/>
</dbReference>
<reference evidence="8" key="1">
    <citation type="submission" date="2022-11" db="UniProtKB">
        <authorList>
            <consortium name="WormBaseParasite"/>
        </authorList>
    </citation>
    <scope>IDENTIFICATION</scope>
</reference>
<evidence type="ECO:0000256" key="1">
    <source>
        <dbReference type="ARBA" id="ARBA00012513"/>
    </source>
</evidence>
<keyword evidence="5" id="KW-0418">Kinase</keyword>
<dbReference type="Proteomes" id="UP000887581">
    <property type="component" value="Unplaced"/>
</dbReference>
<dbReference type="WBParaSite" id="sdigi.contig2.g307.t1">
    <property type="protein sequence ID" value="sdigi.contig2.g307.t1"/>
    <property type="gene ID" value="sdigi.contig2.g307"/>
</dbReference>
<dbReference type="InterPro" id="IPR011009">
    <property type="entry name" value="Kinase-like_dom_sf"/>
</dbReference>
<feature type="domain" description="Protein kinase" evidence="6">
    <location>
        <begin position="114"/>
        <end position="256"/>
    </location>
</feature>
<dbReference type="GO" id="GO:0005524">
    <property type="term" value="F:ATP binding"/>
    <property type="evidence" value="ECO:0007669"/>
    <property type="project" value="UniProtKB-UniRule"/>
</dbReference>